<dbReference type="PANTHER" id="PTHR36488:SF8">
    <property type="entry name" value="CASP-LIKE PROTEIN 1U1"/>
    <property type="match status" value="1"/>
</dbReference>
<dbReference type="NCBIfam" id="TIGR01569">
    <property type="entry name" value="A_tha_TIGR01569"/>
    <property type="match status" value="1"/>
</dbReference>
<comment type="caution">
    <text evidence="10">The sequence shown here is derived from an EMBL/GenBank/DDBJ whole genome shotgun (WGS) entry which is preliminary data.</text>
</comment>
<name>A0ABQ9MDL5_HEVBR</name>
<evidence type="ECO:0000256" key="5">
    <source>
        <dbReference type="ARBA" id="ARBA00022692"/>
    </source>
</evidence>
<sequence>MAKIKRICTFLLRLIAFGTTLAAAIVMATSHETTSLFAVSFEAKYTYTPAFKYFVIANAIASVYGFLVLFLPSDSLLWRLVVAMDAVLAMLLTSSISAALAIAQVGKKGNSHAGWLPICGQVSKYCNQVTGALAAGFVGIITYAILLLYAVHTVLNPLLVQKT</sequence>
<organism evidence="10 11">
    <name type="scientific">Hevea brasiliensis</name>
    <name type="common">Para rubber tree</name>
    <name type="synonym">Siphonia brasiliensis</name>
    <dbReference type="NCBI Taxonomy" id="3981"/>
    <lineage>
        <taxon>Eukaryota</taxon>
        <taxon>Viridiplantae</taxon>
        <taxon>Streptophyta</taxon>
        <taxon>Embryophyta</taxon>
        <taxon>Tracheophyta</taxon>
        <taxon>Spermatophyta</taxon>
        <taxon>Magnoliopsida</taxon>
        <taxon>eudicotyledons</taxon>
        <taxon>Gunneridae</taxon>
        <taxon>Pentapetalae</taxon>
        <taxon>rosids</taxon>
        <taxon>fabids</taxon>
        <taxon>Malpighiales</taxon>
        <taxon>Euphorbiaceae</taxon>
        <taxon>Crotonoideae</taxon>
        <taxon>Micrandreae</taxon>
        <taxon>Hevea</taxon>
    </lineage>
</organism>
<evidence type="ECO:0000256" key="4">
    <source>
        <dbReference type="ARBA" id="ARBA00022475"/>
    </source>
</evidence>
<dbReference type="Pfam" id="PF04535">
    <property type="entry name" value="CASP_dom"/>
    <property type="match status" value="1"/>
</dbReference>
<keyword evidence="4 8" id="KW-1003">Cell membrane</keyword>
<evidence type="ECO:0000256" key="2">
    <source>
        <dbReference type="ARBA" id="ARBA00007651"/>
    </source>
</evidence>
<gene>
    <name evidence="10" type="ORF">P3X46_012279</name>
</gene>
<reference evidence="10" key="1">
    <citation type="journal article" date="2023" name="Plant Biotechnol. J.">
        <title>Chromosome-level wild Hevea brasiliensis genome provides new tools for genomic-assisted breeding and valuable loci to elevate rubber yield.</title>
        <authorList>
            <person name="Cheng H."/>
            <person name="Song X."/>
            <person name="Hu Y."/>
            <person name="Wu T."/>
            <person name="Yang Q."/>
            <person name="An Z."/>
            <person name="Feng S."/>
            <person name="Deng Z."/>
            <person name="Wu W."/>
            <person name="Zeng X."/>
            <person name="Tu M."/>
            <person name="Wang X."/>
            <person name="Huang H."/>
        </authorList>
    </citation>
    <scope>NUCLEOTIDE SEQUENCE</scope>
    <source>
        <strain evidence="10">MT/VB/25A 57/8</strain>
    </source>
</reference>
<dbReference type="PANTHER" id="PTHR36488">
    <property type="entry name" value="CASP-LIKE PROTEIN 1U1"/>
    <property type="match status" value="1"/>
</dbReference>
<feature type="transmembrane region" description="Helical" evidence="8">
    <location>
        <begin position="77"/>
        <end position="102"/>
    </location>
</feature>
<accession>A0ABQ9MDL5</accession>
<evidence type="ECO:0000313" key="10">
    <source>
        <dbReference type="EMBL" id="KAJ9177024.1"/>
    </source>
</evidence>
<dbReference type="InterPro" id="IPR006459">
    <property type="entry name" value="CASP/CASPL"/>
</dbReference>
<keyword evidence="7 8" id="KW-0472">Membrane</keyword>
<comment type="similarity">
    <text evidence="2 8">Belongs to the Casparian strip membrane proteins (CASP) family.</text>
</comment>
<feature type="domain" description="Casparian strip membrane protein" evidence="9">
    <location>
        <begin position="6"/>
        <end position="141"/>
    </location>
</feature>
<protein>
    <recommendedName>
        <fullName evidence="8">CASP-like protein</fullName>
    </recommendedName>
</protein>
<evidence type="ECO:0000256" key="8">
    <source>
        <dbReference type="RuleBase" id="RU361233"/>
    </source>
</evidence>
<evidence type="ECO:0000256" key="6">
    <source>
        <dbReference type="ARBA" id="ARBA00022989"/>
    </source>
</evidence>
<evidence type="ECO:0000256" key="3">
    <source>
        <dbReference type="ARBA" id="ARBA00011489"/>
    </source>
</evidence>
<dbReference type="InterPro" id="IPR006702">
    <property type="entry name" value="CASP_dom"/>
</dbReference>
<feature type="transmembrane region" description="Helical" evidence="8">
    <location>
        <begin position="132"/>
        <end position="155"/>
    </location>
</feature>
<comment type="subunit">
    <text evidence="3 8">Homodimer and heterodimers.</text>
</comment>
<dbReference type="EMBL" id="JARPOI010000007">
    <property type="protein sequence ID" value="KAJ9177024.1"/>
    <property type="molecule type" value="Genomic_DNA"/>
</dbReference>
<evidence type="ECO:0000313" key="11">
    <source>
        <dbReference type="Proteomes" id="UP001174677"/>
    </source>
</evidence>
<dbReference type="InterPro" id="IPR044173">
    <property type="entry name" value="CASPL"/>
</dbReference>
<dbReference type="Proteomes" id="UP001174677">
    <property type="component" value="Chromosome 7"/>
</dbReference>
<keyword evidence="11" id="KW-1185">Reference proteome</keyword>
<proteinExistence type="inferred from homology"/>
<evidence type="ECO:0000256" key="7">
    <source>
        <dbReference type="ARBA" id="ARBA00023136"/>
    </source>
</evidence>
<evidence type="ECO:0000259" key="9">
    <source>
        <dbReference type="Pfam" id="PF04535"/>
    </source>
</evidence>
<comment type="subcellular location">
    <subcellularLocation>
        <location evidence="1 8">Cell membrane</location>
        <topology evidence="1 8">Multi-pass membrane protein</topology>
    </subcellularLocation>
</comment>
<feature type="transmembrane region" description="Helical" evidence="8">
    <location>
        <begin position="50"/>
        <end position="70"/>
    </location>
</feature>
<comment type="caution">
    <text evidence="8">Lacks conserved residue(s) required for the propagation of feature annotation.</text>
</comment>
<keyword evidence="5 8" id="KW-0812">Transmembrane</keyword>
<keyword evidence="6 8" id="KW-1133">Transmembrane helix</keyword>
<evidence type="ECO:0000256" key="1">
    <source>
        <dbReference type="ARBA" id="ARBA00004651"/>
    </source>
</evidence>